<evidence type="ECO:0000313" key="1">
    <source>
        <dbReference type="EMBL" id="QND70436.1"/>
    </source>
</evidence>
<gene>
    <name evidence="1" type="ORF">HB776_03625</name>
</gene>
<organism evidence="1 2">
    <name type="scientific">Tardiphaga robiniae</name>
    <dbReference type="NCBI Taxonomy" id="943830"/>
    <lineage>
        <taxon>Bacteria</taxon>
        <taxon>Pseudomonadati</taxon>
        <taxon>Pseudomonadota</taxon>
        <taxon>Alphaproteobacteria</taxon>
        <taxon>Hyphomicrobiales</taxon>
        <taxon>Nitrobacteraceae</taxon>
        <taxon>Tardiphaga</taxon>
    </lineage>
</organism>
<dbReference type="RefSeq" id="WP_184515219.1">
    <property type="nucleotide sequence ID" value="NZ_CP050292.1"/>
</dbReference>
<protein>
    <submittedName>
        <fullName evidence="1">Uncharacterized protein</fullName>
    </submittedName>
</protein>
<dbReference type="Proteomes" id="UP000515291">
    <property type="component" value="Chromosome"/>
</dbReference>
<name>A0A7G6TUK4_9BRAD</name>
<sequence length="718" mass="76523">MKSRRQFLSSVAALPVAVIGMQGTVVSTLAQTSFARRAVSATPPTSPTATNGLLIGSAVEAGMFKNLAKSLGSIQSAPGYAYPAVLDENGYPKSSPTSNIFGNIQHSSTMTASTQMVLKWTGTGSVQLARGAPGFTIVSGSNFVAGSAAYNLTVTGTNPRVVFTFNGAVPGGIAFYFLAGAQFAGMGNLVYCRLSDEDAIAAATTPEAMFDDEYVAAYQSLKSKVFRPMQWASSNYSNVSRARYISNWQSSLNTISSRWAPGAWAGSTSGTNAYSCARQPDAASSYADGEMIQLQFSNANTSPDVTINSGGRGPIPIKGPTGQALRAGQLMANSLATLTYDAILKSFLWQDGGQTSCVPYELQVGFANRIGADYWCNLPAYFDDASTISIAAMIRDRLAPTATAYFEYSNEIWNFGFTQTGWAAAKGAALGFPTGDNRQMYGWYGIRVRQMMGAITSAWAPRSLVQLKRTIAFQAFGPTYGTTTYRFEGADLNGSRFPAYAAAGLPNYDAAPNRPIDYCDVLSYATYYSGAQCTNFDANYQSRGAAGIAGLLEAADNYDSGVTSRMAAALAFFDNDVRAGSLSTGTKEWETLLGLKTLNGIGIYAAWEAQAVKYGKSVDCYEGGFESNYPSTDICSAMGISTGYGGPNGKIAKLLNGYKNSPMFASVVQAQLADFFSQPHSRIAAWYAFVGPSQWSISTGGPKDPRYQSWNGLTSYKY</sequence>
<dbReference type="EMBL" id="CP050292">
    <property type="protein sequence ID" value="QND70436.1"/>
    <property type="molecule type" value="Genomic_DNA"/>
</dbReference>
<proteinExistence type="predicted"/>
<evidence type="ECO:0000313" key="2">
    <source>
        <dbReference type="Proteomes" id="UP000515291"/>
    </source>
</evidence>
<reference evidence="2" key="1">
    <citation type="journal article" date="2020" name="Mol. Plant Microbe">
        <title>Rhizobial microsymbionts of the narrowly endemic Oxytropis species growing in Kamchatka are characterized by significant genetic diversity and possess a set of genes that are associated with T3SS and T6SS secretion systems and can affect the development of symbiosis.</title>
        <authorList>
            <person name="Safronova V."/>
            <person name="Guro P."/>
            <person name="Sazanova A."/>
            <person name="Kuznetsova I."/>
            <person name="Belimov A."/>
            <person name="Yakubov V."/>
            <person name="Chirak E."/>
            <person name="Afonin A."/>
            <person name="Gogolev Y."/>
            <person name="Andronov E."/>
            <person name="Tikhonovich I."/>
        </authorList>
    </citation>
    <scope>NUCLEOTIDE SEQUENCE [LARGE SCALE GENOMIC DNA]</scope>
    <source>
        <strain evidence="2">581</strain>
    </source>
</reference>
<accession>A0A7G6TUK4</accession>
<dbReference type="AlphaFoldDB" id="A0A7G6TUK4"/>
<dbReference type="KEGG" id="trb:HB776_03625"/>